<comment type="caution">
    <text evidence="1">The sequence shown here is derived from an EMBL/GenBank/DDBJ whole genome shotgun (WGS) entry which is preliminary data.</text>
</comment>
<gene>
    <name evidence="1" type="ORF">GOALK_056_00130</name>
</gene>
<dbReference type="EMBL" id="BACI01000056">
    <property type="protein sequence ID" value="GAA12580.1"/>
    <property type="molecule type" value="Genomic_DNA"/>
</dbReference>
<name>F9VVF1_9ACTN</name>
<dbReference type="Proteomes" id="UP000003558">
    <property type="component" value="Unassembled WGS sequence"/>
</dbReference>
<evidence type="ECO:0000313" key="2">
    <source>
        <dbReference type="Proteomes" id="UP000003558"/>
    </source>
</evidence>
<evidence type="ECO:0000313" key="1">
    <source>
        <dbReference type="EMBL" id="GAA12580.1"/>
    </source>
</evidence>
<accession>F9VVF1</accession>
<dbReference type="RefSeq" id="WP_006358712.1">
    <property type="nucleotide sequence ID" value="NZ_BACI01000056.1"/>
</dbReference>
<proteinExistence type="predicted"/>
<dbReference type="AlphaFoldDB" id="F9VVF1"/>
<reference evidence="1 2" key="1">
    <citation type="submission" date="2011-05" db="EMBL/GenBank/DDBJ databases">
        <title>Whole genome shotgun sequence of Gordonia alkanivorans NBRC 16433.</title>
        <authorList>
            <person name="Hosoyama A."/>
            <person name="Nakamura S."/>
            <person name="Takarada H."/>
            <person name="Tsuchikane K."/>
            <person name="Yamazaki S."/>
            <person name="Fujita N."/>
        </authorList>
    </citation>
    <scope>NUCLEOTIDE SEQUENCE [LARGE SCALE GENOMIC DNA]</scope>
    <source>
        <strain evidence="1 2">NBRC 16433</strain>
    </source>
</reference>
<organism evidence="1 2">
    <name type="scientific">Gordonia alkanivorans NBRC 16433</name>
    <dbReference type="NCBI Taxonomy" id="1027371"/>
    <lineage>
        <taxon>Bacteria</taxon>
        <taxon>Bacillati</taxon>
        <taxon>Actinomycetota</taxon>
        <taxon>Actinomycetes</taxon>
        <taxon>Mycobacteriales</taxon>
        <taxon>Gordoniaceae</taxon>
        <taxon>Gordonia</taxon>
    </lineage>
</organism>
<protein>
    <submittedName>
        <fullName evidence="1">Uncharacterized protein</fullName>
    </submittedName>
</protein>
<dbReference type="STRING" id="1027371.GOALK_056_00130"/>
<sequence length="71" mass="7774">MNRTPRRRQATVPVGPMITPLAEDDDLIVDLLHEALGVIEPEDISDLLDLADLIGDVDEKRITAQTIGGVR</sequence>